<accession>A0A371HE81</accession>
<gene>
    <name evidence="3" type="ORF">CR513_15630</name>
</gene>
<proteinExistence type="inferred from homology"/>
<feature type="compositionally biased region" description="Low complexity" evidence="2">
    <location>
        <begin position="64"/>
        <end position="81"/>
    </location>
</feature>
<evidence type="ECO:0000256" key="1">
    <source>
        <dbReference type="ARBA" id="ARBA00034773"/>
    </source>
</evidence>
<evidence type="ECO:0000313" key="3">
    <source>
        <dbReference type="EMBL" id="RDY01087.1"/>
    </source>
</evidence>
<evidence type="ECO:0000256" key="2">
    <source>
        <dbReference type="SAM" id="MobiDB-lite"/>
    </source>
</evidence>
<dbReference type="OrthoDB" id="1104395at2759"/>
<evidence type="ECO:0000313" key="4">
    <source>
        <dbReference type="Proteomes" id="UP000257109"/>
    </source>
</evidence>
<feature type="compositionally biased region" description="Pro residues" evidence="2">
    <location>
        <begin position="131"/>
        <end position="140"/>
    </location>
</feature>
<organism evidence="3 4">
    <name type="scientific">Mucuna pruriens</name>
    <name type="common">Velvet bean</name>
    <name type="synonym">Dolichos pruriens</name>
    <dbReference type="NCBI Taxonomy" id="157652"/>
    <lineage>
        <taxon>Eukaryota</taxon>
        <taxon>Viridiplantae</taxon>
        <taxon>Streptophyta</taxon>
        <taxon>Embryophyta</taxon>
        <taxon>Tracheophyta</taxon>
        <taxon>Spermatophyta</taxon>
        <taxon>Magnoliopsida</taxon>
        <taxon>eudicotyledons</taxon>
        <taxon>Gunneridae</taxon>
        <taxon>Pentapetalae</taxon>
        <taxon>rosids</taxon>
        <taxon>fabids</taxon>
        <taxon>Fabales</taxon>
        <taxon>Fabaceae</taxon>
        <taxon>Papilionoideae</taxon>
        <taxon>50 kb inversion clade</taxon>
        <taxon>NPAAA clade</taxon>
        <taxon>indigoferoid/millettioid clade</taxon>
        <taxon>Phaseoleae</taxon>
        <taxon>Mucuna</taxon>
    </lineage>
</organism>
<dbReference type="InterPro" id="IPR007608">
    <property type="entry name" value="Senescence_reg_S40"/>
</dbReference>
<reference evidence="3" key="1">
    <citation type="submission" date="2018-05" db="EMBL/GenBank/DDBJ databases">
        <title>Draft genome of Mucuna pruriens seed.</title>
        <authorList>
            <person name="Nnadi N.E."/>
            <person name="Vos R."/>
            <person name="Hasami M.H."/>
            <person name="Devisetty U.K."/>
            <person name="Aguiy J.C."/>
        </authorList>
    </citation>
    <scope>NUCLEOTIDE SEQUENCE [LARGE SCALE GENOMIC DNA]</scope>
    <source>
        <strain evidence="3">JCA_2017</strain>
    </source>
</reference>
<sequence length="374" mass="40807">MDPFGSNRLPNRKLSATERFLGVPSHAPPQFQNPAATSDELHEDDVVFLSGDYSAELNHHHHNSTPSSSSTSSSSSATPNHHQPHGILAALPGNETSRNLRNVSQHFHKASISAISSASSSASSSRVIPAIPRPPPPAQPSPVKFHQSAPVNVPILSTKARRRYREFDDEEDADEEEEEEMVPPHEIVARNSSQSPMLAYSVLEGIGRTLKGRDLRQVRNAVWRQTALAKIDPSTCQTVQGKVSCVDCTHNYDLSDIKVSVKCDGVKKMAMATTENDGFFKVELPPDNTKPSVNCIAKLLGGPVQLYVSRKNQVSQIIKDKEQNSYTISTPLSLRTSCPQNTKCKGAKQVGSSKTVNLPLPPEWGLAPTSYYLS</sequence>
<dbReference type="PANTHER" id="PTHR33083">
    <property type="entry name" value="EXPRESSED PROTEIN"/>
    <property type="match status" value="1"/>
</dbReference>
<feature type="non-terminal residue" evidence="3">
    <location>
        <position position="1"/>
    </location>
</feature>
<name>A0A371HE81_MUCPR</name>
<dbReference type="Pfam" id="PF04520">
    <property type="entry name" value="Senescence_reg"/>
    <property type="match status" value="1"/>
</dbReference>
<dbReference type="PANTHER" id="PTHR33083:SF50">
    <property type="entry name" value="PROTEIN S40-7"/>
    <property type="match status" value="1"/>
</dbReference>
<dbReference type="STRING" id="157652.A0A371HE81"/>
<dbReference type="Proteomes" id="UP000257109">
    <property type="component" value="Unassembled WGS sequence"/>
</dbReference>
<dbReference type="EMBL" id="QJKJ01002841">
    <property type="protein sequence ID" value="RDY01087.1"/>
    <property type="molecule type" value="Genomic_DNA"/>
</dbReference>
<feature type="compositionally biased region" description="Low complexity" evidence="2">
    <location>
        <begin position="118"/>
        <end position="130"/>
    </location>
</feature>
<feature type="region of interest" description="Disordered" evidence="2">
    <location>
        <begin position="1"/>
        <end position="91"/>
    </location>
</feature>
<feature type="region of interest" description="Disordered" evidence="2">
    <location>
        <begin position="118"/>
        <end position="146"/>
    </location>
</feature>
<protein>
    <submittedName>
        <fullName evidence="3">Uncharacterized protein</fullName>
    </submittedName>
</protein>
<dbReference type="Pfam" id="PF01190">
    <property type="entry name" value="Pollen_Ole_e_1"/>
    <property type="match status" value="1"/>
</dbReference>
<comment type="caution">
    <text evidence="3">The sequence shown here is derived from an EMBL/GenBank/DDBJ whole genome shotgun (WGS) entry which is preliminary data.</text>
</comment>
<keyword evidence="4" id="KW-1185">Reference proteome</keyword>
<dbReference type="AlphaFoldDB" id="A0A371HE81"/>
<comment type="similarity">
    <text evidence="1">Belongs to the senescence regulator S40 family.</text>
</comment>
<dbReference type="GO" id="GO:0010150">
    <property type="term" value="P:leaf senescence"/>
    <property type="evidence" value="ECO:0007669"/>
    <property type="project" value="UniProtKB-ARBA"/>
</dbReference>